<dbReference type="InterPro" id="IPR051907">
    <property type="entry name" value="DoxX-like_oxidoreductase"/>
</dbReference>
<evidence type="ECO:0000256" key="7">
    <source>
        <dbReference type="SAM" id="Phobius"/>
    </source>
</evidence>
<evidence type="ECO:0000256" key="4">
    <source>
        <dbReference type="ARBA" id="ARBA00022692"/>
    </source>
</evidence>
<proteinExistence type="inferred from homology"/>
<dbReference type="GO" id="GO:0005886">
    <property type="term" value="C:plasma membrane"/>
    <property type="evidence" value="ECO:0007669"/>
    <property type="project" value="UniProtKB-SubCell"/>
</dbReference>
<dbReference type="STRING" id="1193502.SHALO_1277"/>
<reference evidence="9" key="1">
    <citation type="submission" date="2016-08" db="EMBL/GenBank/DDBJ databases">
        <title>Complete genome sequence of the organohalide-respiring Epsilonproteobacterium Sulfurospirillum halorespirans.</title>
        <authorList>
            <person name="Goris T."/>
            <person name="Zimmermann J."/>
            <person name="Schenz B."/>
            <person name="Lemos M."/>
            <person name="Hackermueller J."/>
            <person name="Diekert G."/>
        </authorList>
    </citation>
    <scope>NUCLEOTIDE SEQUENCE [LARGE SCALE GENOMIC DNA]</scope>
    <source>
        <strain>DSM 13726</strain>
        <strain evidence="9">PCE-M2</strain>
    </source>
</reference>
<keyword evidence="6 7" id="KW-0472">Membrane</keyword>
<dbReference type="AlphaFoldDB" id="A0A1D7TJ62"/>
<protein>
    <submittedName>
        <fullName evidence="8">DoxX family protein</fullName>
    </submittedName>
</protein>
<evidence type="ECO:0000313" key="8">
    <source>
        <dbReference type="EMBL" id="AOO65055.1"/>
    </source>
</evidence>
<evidence type="ECO:0000313" key="9">
    <source>
        <dbReference type="Proteomes" id="UP000094609"/>
    </source>
</evidence>
<dbReference type="EMBL" id="CP017111">
    <property type="protein sequence ID" value="AOO65055.1"/>
    <property type="molecule type" value="Genomic_DNA"/>
</dbReference>
<evidence type="ECO:0000256" key="5">
    <source>
        <dbReference type="ARBA" id="ARBA00022989"/>
    </source>
</evidence>
<keyword evidence="5 7" id="KW-1133">Transmembrane helix</keyword>
<gene>
    <name evidence="8" type="ORF">SHALO_1277</name>
</gene>
<evidence type="ECO:0000256" key="1">
    <source>
        <dbReference type="ARBA" id="ARBA00004651"/>
    </source>
</evidence>
<dbReference type="Pfam" id="PF07681">
    <property type="entry name" value="DoxX"/>
    <property type="match status" value="1"/>
</dbReference>
<dbReference type="PANTHER" id="PTHR33452">
    <property type="entry name" value="OXIDOREDUCTASE CATD-RELATED"/>
    <property type="match status" value="1"/>
</dbReference>
<accession>A0A1D7TJ62</accession>
<sequence>MRLFLVNTMQSIVLLSVRLMLAYGFYEPSVRKWSDIHSVAEWFETLNIPFPLLNAYLSASIESVGVVLLILGLLTRWISLPLSAVMVVAILSVHLHNGFSATDGGFEIPLYYLIFLGVLCAFGAGKISLDYFLFEKKKPSSCMP</sequence>
<name>A0A1D7TJ62_9BACT</name>
<evidence type="ECO:0000256" key="2">
    <source>
        <dbReference type="ARBA" id="ARBA00006679"/>
    </source>
</evidence>
<dbReference type="PANTHER" id="PTHR33452:SF19">
    <property type="entry name" value="DOXX FAMILY PROTEIN"/>
    <property type="match status" value="1"/>
</dbReference>
<keyword evidence="9" id="KW-1185">Reference proteome</keyword>
<dbReference type="Proteomes" id="UP000094609">
    <property type="component" value="Chromosome"/>
</dbReference>
<keyword evidence="4 7" id="KW-0812">Transmembrane</keyword>
<comment type="subcellular location">
    <subcellularLocation>
        <location evidence="1">Cell membrane</location>
        <topology evidence="1">Multi-pass membrane protein</topology>
    </subcellularLocation>
</comment>
<feature type="transmembrane region" description="Helical" evidence="7">
    <location>
        <begin position="48"/>
        <end position="71"/>
    </location>
</feature>
<feature type="transmembrane region" description="Helical" evidence="7">
    <location>
        <begin position="78"/>
        <end position="99"/>
    </location>
</feature>
<dbReference type="InterPro" id="IPR032808">
    <property type="entry name" value="DoxX"/>
</dbReference>
<comment type="similarity">
    <text evidence="2">Belongs to the DoxX family.</text>
</comment>
<feature type="transmembrane region" description="Helical" evidence="7">
    <location>
        <begin position="111"/>
        <end position="134"/>
    </location>
</feature>
<dbReference type="KEGG" id="shal:SHALO_1277"/>
<keyword evidence="3" id="KW-1003">Cell membrane</keyword>
<organism evidence="8 9">
    <name type="scientific">Sulfurospirillum halorespirans DSM 13726</name>
    <dbReference type="NCBI Taxonomy" id="1193502"/>
    <lineage>
        <taxon>Bacteria</taxon>
        <taxon>Pseudomonadati</taxon>
        <taxon>Campylobacterota</taxon>
        <taxon>Epsilonproteobacteria</taxon>
        <taxon>Campylobacterales</taxon>
        <taxon>Sulfurospirillaceae</taxon>
        <taxon>Sulfurospirillum</taxon>
    </lineage>
</organism>
<evidence type="ECO:0000256" key="6">
    <source>
        <dbReference type="ARBA" id="ARBA00023136"/>
    </source>
</evidence>
<evidence type="ECO:0000256" key="3">
    <source>
        <dbReference type="ARBA" id="ARBA00022475"/>
    </source>
</evidence>